<dbReference type="Gene3D" id="3.90.550.10">
    <property type="entry name" value="Spore Coat Polysaccharide Biosynthesis Protein SpsA, Chain A"/>
    <property type="match status" value="1"/>
</dbReference>
<dbReference type="CDD" id="cd02541">
    <property type="entry name" value="UGPase_prokaryotic"/>
    <property type="match status" value="1"/>
</dbReference>
<feature type="domain" description="Nucleotidyl transferase" evidence="8">
    <location>
        <begin position="13"/>
        <end position="268"/>
    </location>
</feature>
<evidence type="ECO:0000313" key="9">
    <source>
        <dbReference type="EMBL" id="MCG6504920.1"/>
    </source>
</evidence>
<evidence type="ECO:0000313" key="10">
    <source>
        <dbReference type="Proteomes" id="UP001298424"/>
    </source>
</evidence>
<dbReference type="Pfam" id="PF00483">
    <property type="entry name" value="NTP_transferase"/>
    <property type="match status" value="1"/>
</dbReference>
<keyword evidence="5 7" id="KW-0548">Nucleotidyltransferase</keyword>
<dbReference type="Proteomes" id="UP001298424">
    <property type="component" value="Unassembled WGS sequence"/>
</dbReference>
<evidence type="ECO:0000256" key="5">
    <source>
        <dbReference type="ARBA" id="ARBA00022695"/>
    </source>
</evidence>
<evidence type="ECO:0000256" key="7">
    <source>
        <dbReference type="RuleBase" id="RU361259"/>
    </source>
</evidence>
<gene>
    <name evidence="9" type="primary">galU</name>
    <name evidence="9" type="ORF">MB824_10480</name>
</gene>
<evidence type="ECO:0000256" key="4">
    <source>
        <dbReference type="ARBA" id="ARBA00022679"/>
    </source>
</evidence>
<dbReference type="InterPro" id="IPR005835">
    <property type="entry name" value="NTP_transferase_dom"/>
</dbReference>
<comment type="similarity">
    <text evidence="1 7">Belongs to the UDPGP type 2 family.</text>
</comment>
<evidence type="ECO:0000259" key="8">
    <source>
        <dbReference type="Pfam" id="PF00483"/>
    </source>
</evidence>
<name>A0ABS9NQE2_9NEIS</name>
<evidence type="ECO:0000256" key="2">
    <source>
        <dbReference type="ARBA" id="ARBA00012415"/>
    </source>
</evidence>
<comment type="catalytic activity">
    <reaction evidence="6 7">
        <text>alpha-D-glucose 1-phosphate + UTP + H(+) = UDP-alpha-D-glucose + diphosphate</text>
        <dbReference type="Rhea" id="RHEA:19889"/>
        <dbReference type="ChEBI" id="CHEBI:15378"/>
        <dbReference type="ChEBI" id="CHEBI:33019"/>
        <dbReference type="ChEBI" id="CHEBI:46398"/>
        <dbReference type="ChEBI" id="CHEBI:58601"/>
        <dbReference type="ChEBI" id="CHEBI:58885"/>
        <dbReference type="EC" id="2.7.7.9"/>
    </reaction>
</comment>
<dbReference type="EMBL" id="JAKOOW010000037">
    <property type="protein sequence ID" value="MCG6504920.1"/>
    <property type="molecule type" value="Genomic_DNA"/>
</dbReference>
<dbReference type="NCBIfam" id="TIGR01099">
    <property type="entry name" value="galU"/>
    <property type="match status" value="1"/>
</dbReference>
<dbReference type="PANTHER" id="PTHR43197:SF1">
    <property type="entry name" value="UTP--GLUCOSE-1-PHOSPHATE URIDYLYLTRANSFERASE"/>
    <property type="match status" value="1"/>
</dbReference>
<evidence type="ECO:0000256" key="1">
    <source>
        <dbReference type="ARBA" id="ARBA00006890"/>
    </source>
</evidence>
<dbReference type="PANTHER" id="PTHR43197">
    <property type="entry name" value="UTP--GLUCOSE-1-PHOSPHATE URIDYLYLTRANSFERASE"/>
    <property type="match status" value="1"/>
</dbReference>
<dbReference type="GO" id="GO:0003983">
    <property type="term" value="F:UTP:glucose-1-phosphate uridylyltransferase activity"/>
    <property type="evidence" value="ECO:0007669"/>
    <property type="project" value="UniProtKB-EC"/>
</dbReference>
<dbReference type="RefSeq" id="WP_238748477.1">
    <property type="nucleotide sequence ID" value="NZ_JAKOOW010000037.1"/>
</dbReference>
<protein>
    <recommendedName>
        <fullName evidence="3 7">UTP--glucose-1-phosphate uridylyltransferase</fullName>
        <ecNumber evidence="2 7">2.7.7.9</ecNumber>
    </recommendedName>
    <alternativeName>
        <fullName evidence="7">UDP-glucose pyrophosphorylase</fullName>
    </alternativeName>
</protein>
<evidence type="ECO:0000256" key="6">
    <source>
        <dbReference type="ARBA" id="ARBA00048128"/>
    </source>
</evidence>
<reference evidence="9 10" key="1">
    <citation type="submission" date="2022-02" db="EMBL/GenBank/DDBJ databases">
        <title>Genome sequence data of Kingella unionensis sp. nov. strain CICC 24913 (CCUG 75125).</title>
        <authorList>
            <person name="Xiao M."/>
        </authorList>
    </citation>
    <scope>NUCLEOTIDE SEQUENCE [LARGE SCALE GENOMIC DNA]</scope>
    <source>
        <strain evidence="9 10">CICC 24913</strain>
    </source>
</reference>
<dbReference type="EC" id="2.7.7.9" evidence="2 7"/>
<keyword evidence="10" id="KW-1185">Reference proteome</keyword>
<organism evidence="9 10">
    <name type="scientific">Kingella pumchi</name>
    <dbReference type="NCBI Taxonomy" id="2779506"/>
    <lineage>
        <taxon>Bacteria</taxon>
        <taxon>Pseudomonadati</taxon>
        <taxon>Pseudomonadota</taxon>
        <taxon>Betaproteobacteria</taxon>
        <taxon>Neisseriales</taxon>
        <taxon>Neisseriaceae</taxon>
        <taxon>Kingella</taxon>
    </lineage>
</organism>
<sequence length="291" mass="31617">MSHPKIRKAVFPVAGMGTRFLPATKASPKEMLPIVDKPLIQYAVEEAVAAGCTEIVFVTGRSKRSIEDHFDKAYELETELQLRHKEKLLDQVQSILPAGITCMYIRQAEALGLGHAVLCAQAAVGSEPFAVVLADDLIDAPRGALSQMIEIYEQTGSSVLGVETVDPAQTASYGIIETTPWQSWQRIASIVEKPKPEEAPSNLAVVGRYILTPRIFELLHTVGRGAGGEIQLTDGIAKLLEYEPVLAHAFDGTRYDCGSKIGYLEATLAFGLKHPETGAAFKELIRRYAAA</sequence>
<keyword evidence="4 7" id="KW-0808">Transferase</keyword>
<dbReference type="SUPFAM" id="SSF53448">
    <property type="entry name" value="Nucleotide-diphospho-sugar transferases"/>
    <property type="match status" value="1"/>
</dbReference>
<proteinExistence type="inferred from homology"/>
<evidence type="ECO:0000256" key="3">
    <source>
        <dbReference type="ARBA" id="ARBA00019048"/>
    </source>
</evidence>
<comment type="caution">
    <text evidence="9">The sequence shown here is derived from an EMBL/GenBank/DDBJ whole genome shotgun (WGS) entry which is preliminary data.</text>
</comment>
<accession>A0ABS9NQE2</accession>
<dbReference type="InterPro" id="IPR029044">
    <property type="entry name" value="Nucleotide-diphossugar_trans"/>
</dbReference>
<dbReference type="InterPro" id="IPR005771">
    <property type="entry name" value="GalU_uridylyltTrfase_bac/arc"/>
</dbReference>